<keyword evidence="1" id="KW-1133">Transmembrane helix</keyword>
<evidence type="ECO:0000256" key="1">
    <source>
        <dbReference type="SAM" id="Phobius"/>
    </source>
</evidence>
<dbReference type="HOGENOM" id="CLU_2159205_0_0_1"/>
<reference evidence="2 3" key="1">
    <citation type="submission" date="2014-04" db="EMBL/GenBank/DDBJ databases">
        <authorList>
            <consortium name="DOE Joint Genome Institute"/>
            <person name="Kuo A."/>
            <person name="Kohler A."/>
            <person name="Jargeat P."/>
            <person name="Nagy L.G."/>
            <person name="Floudas D."/>
            <person name="Copeland A."/>
            <person name="Barry K.W."/>
            <person name="Cichocki N."/>
            <person name="Veneault-Fourrey C."/>
            <person name="LaButti K."/>
            <person name="Lindquist E.A."/>
            <person name="Lipzen A."/>
            <person name="Lundell T."/>
            <person name="Morin E."/>
            <person name="Murat C."/>
            <person name="Sun H."/>
            <person name="Tunlid A."/>
            <person name="Henrissat B."/>
            <person name="Grigoriev I.V."/>
            <person name="Hibbett D.S."/>
            <person name="Martin F."/>
            <person name="Nordberg H.P."/>
            <person name="Cantor M.N."/>
            <person name="Hua S.X."/>
        </authorList>
    </citation>
    <scope>NUCLEOTIDE SEQUENCE [LARGE SCALE GENOMIC DNA]</scope>
    <source>
        <strain evidence="2 3">Ve08.2h10</strain>
    </source>
</reference>
<organism evidence="2 3">
    <name type="scientific">Paxillus rubicundulus Ve08.2h10</name>
    <dbReference type="NCBI Taxonomy" id="930991"/>
    <lineage>
        <taxon>Eukaryota</taxon>
        <taxon>Fungi</taxon>
        <taxon>Dikarya</taxon>
        <taxon>Basidiomycota</taxon>
        <taxon>Agaricomycotina</taxon>
        <taxon>Agaricomycetes</taxon>
        <taxon>Agaricomycetidae</taxon>
        <taxon>Boletales</taxon>
        <taxon>Paxilineae</taxon>
        <taxon>Paxillaceae</taxon>
        <taxon>Paxillus</taxon>
    </lineage>
</organism>
<gene>
    <name evidence="2" type="ORF">PAXRUDRAFT_428263</name>
</gene>
<accession>A0A0D0E893</accession>
<evidence type="ECO:0000313" key="2">
    <source>
        <dbReference type="EMBL" id="KIK94740.1"/>
    </source>
</evidence>
<proteinExistence type="predicted"/>
<reference evidence="3" key="2">
    <citation type="submission" date="2015-01" db="EMBL/GenBank/DDBJ databases">
        <title>Evolutionary Origins and Diversification of the Mycorrhizal Mutualists.</title>
        <authorList>
            <consortium name="DOE Joint Genome Institute"/>
            <consortium name="Mycorrhizal Genomics Consortium"/>
            <person name="Kohler A."/>
            <person name="Kuo A."/>
            <person name="Nagy L.G."/>
            <person name="Floudas D."/>
            <person name="Copeland A."/>
            <person name="Barry K.W."/>
            <person name="Cichocki N."/>
            <person name="Veneault-Fourrey C."/>
            <person name="LaButti K."/>
            <person name="Lindquist E.A."/>
            <person name="Lipzen A."/>
            <person name="Lundell T."/>
            <person name="Morin E."/>
            <person name="Murat C."/>
            <person name="Riley R."/>
            <person name="Ohm R."/>
            <person name="Sun H."/>
            <person name="Tunlid A."/>
            <person name="Henrissat B."/>
            <person name="Grigoriev I.V."/>
            <person name="Hibbett D.S."/>
            <person name="Martin F."/>
        </authorList>
    </citation>
    <scope>NUCLEOTIDE SEQUENCE [LARGE SCALE GENOMIC DNA]</scope>
    <source>
        <strain evidence="3">Ve08.2h10</strain>
    </source>
</reference>
<dbReference type="Proteomes" id="UP000054538">
    <property type="component" value="Unassembled WGS sequence"/>
</dbReference>
<keyword evidence="1" id="KW-0472">Membrane</keyword>
<keyword evidence="1" id="KW-0812">Transmembrane</keyword>
<protein>
    <submittedName>
        <fullName evidence="2">Uncharacterized protein</fullName>
    </submittedName>
</protein>
<dbReference type="EMBL" id="KN825087">
    <property type="protein sequence ID" value="KIK94740.1"/>
    <property type="molecule type" value="Genomic_DNA"/>
</dbReference>
<keyword evidence="3" id="KW-1185">Reference proteome</keyword>
<dbReference type="AlphaFoldDB" id="A0A0D0E893"/>
<sequence length="111" mass="12810">MTFSSIPCRTCHSSCHQQGICTPLQTCSHSPPEVWDNPHSFLPTYLLANPPTNQPELSMYGAICIWVTRWTDMALPPEERRTRMNSAFSLTFLFLLFLYAVGYIRRLRSRV</sequence>
<name>A0A0D0E893_9AGAM</name>
<evidence type="ECO:0000313" key="3">
    <source>
        <dbReference type="Proteomes" id="UP000054538"/>
    </source>
</evidence>
<dbReference type="InParanoid" id="A0A0D0E893"/>
<feature type="transmembrane region" description="Helical" evidence="1">
    <location>
        <begin position="86"/>
        <end position="104"/>
    </location>
</feature>